<dbReference type="PANTHER" id="PTHR45808:SF2">
    <property type="entry name" value="RHO GTPASE-ACTIVATING PROTEIN 68F"/>
    <property type="match status" value="1"/>
</dbReference>
<evidence type="ECO:0000259" key="3">
    <source>
        <dbReference type="PROSITE" id="PS50238"/>
    </source>
</evidence>
<dbReference type="FunCoup" id="A0A1S3IB98">
    <property type="interactions" value="1572"/>
</dbReference>
<evidence type="ECO:0000313" key="5">
    <source>
        <dbReference type="RefSeq" id="XP_013395540.1"/>
    </source>
</evidence>
<dbReference type="SUPFAM" id="SSF48350">
    <property type="entry name" value="GTPase activation domain, GAP"/>
    <property type="match status" value="1"/>
</dbReference>
<feature type="compositionally biased region" description="Polar residues" evidence="1">
    <location>
        <begin position="16"/>
        <end position="27"/>
    </location>
</feature>
<evidence type="ECO:0000313" key="4">
    <source>
        <dbReference type="Proteomes" id="UP000085678"/>
    </source>
</evidence>
<evidence type="ECO:0000259" key="2">
    <source>
        <dbReference type="PROSITE" id="PS50191"/>
    </source>
</evidence>
<feature type="domain" description="Rho-GAP" evidence="3">
    <location>
        <begin position="314"/>
        <end position="499"/>
    </location>
</feature>
<dbReference type="SUPFAM" id="SSF52087">
    <property type="entry name" value="CRAL/TRIO domain"/>
    <property type="match status" value="1"/>
</dbReference>
<dbReference type="AlphaFoldDB" id="A0A1S3IB98"/>
<dbReference type="Pfam" id="PF13716">
    <property type="entry name" value="CRAL_TRIO_2"/>
    <property type="match status" value="1"/>
</dbReference>
<dbReference type="RefSeq" id="XP_013395540.1">
    <property type="nucleotide sequence ID" value="XM_013540086.1"/>
</dbReference>
<sequence>MEDAKGDGDTPVKTPVQRQGSASSATRPDSLKGRLSSASRRSGVIFEDQEDSIEALERSGSAGFEWDGLEEPQFEFDDDLNFSLEFAANQELPNPDDPNSVLRSGAMTPDGLLDDDFEKELGMQEEVREEDMPFYDVAQHRIVEIAGSDDRYGRKVIVFSACRLPPSKDFNHERLLQYLKHTLDQYVENDYIIVYFHYGLNSQNKPSFKWLKEAYREFDRKYKKNLKNLYLVHPTNFIKIILLLFRPIISAKFGKKIMYVNYLHELRKYIHIDQINIPERVREHDAQLIEKHQPRPARTASQDKPALDTQQFGVTLKFIKEQHGGEVIPPVVKQCVEFLKEHGLEVEGIFRRSANAHLIKEMQQKFNEGQEIDFAEYDINIPAVLLKSFLRELPEPIMTFELYPKLMNLHALNKDAQIVEAQKLLLTELPEENYFVLKYILEFITWVAAKADLNMMTALNLAIVFGPNLIWSRNQASIASLTQINSFTKLLIDHFEELFTK</sequence>
<dbReference type="Gene3D" id="3.40.525.10">
    <property type="entry name" value="CRAL-TRIO lipid binding domain"/>
    <property type="match status" value="1"/>
</dbReference>
<dbReference type="OrthoDB" id="19923at2759"/>
<feature type="region of interest" description="Disordered" evidence="1">
    <location>
        <begin position="90"/>
        <end position="109"/>
    </location>
</feature>
<feature type="compositionally biased region" description="Basic and acidic residues" evidence="1">
    <location>
        <begin position="1"/>
        <end position="10"/>
    </location>
</feature>
<dbReference type="InterPro" id="IPR008936">
    <property type="entry name" value="Rho_GTPase_activation_prot"/>
</dbReference>
<accession>A0A1S3IB98</accession>
<dbReference type="Pfam" id="PF00620">
    <property type="entry name" value="RhoGAP"/>
    <property type="match status" value="1"/>
</dbReference>
<dbReference type="SMART" id="SM00324">
    <property type="entry name" value="RhoGAP"/>
    <property type="match status" value="1"/>
</dbReference>
<name>A0A1S3IB98_LINAN</name>
<feature type="region of interest" description="Disordered" evidence="1">
    <location>
        <begin position="1"/>
        <end position="59"/>
    </location>
</feature>
<dbReference type="SMART" id="SM00516">
    <property type="entry name" value="SEC14"/>
    <property type="match status" value="1"/>
</dbReference>
<dbReference type="FunFam" id="3.40.525.10:FF:000007">
    <property type="entry name" value="rho GTPase-activating protein 1"/>
    <property type="match status" value="1"/>
</dbReference>
<protein>
    <submittedName>
        <fullName evidence="5">Rho GTPase-activating protein 1-like isoform X1</fullName>
    </submittedName>
</protein>
<gene>
    <name evidence="5" type="primary">LOC106162707</name>
</gene>
<dbReference type="Proteomes" id="UP000085678">
    <property type="component" value="Unplaced"/>
</dbReference>
<dbReference type="GeneID" id="106162707"/>
<reference evidence="5" key="1">
    <citation type="submission" date="2025-08" db="UniProtKB">
        <authorList>
            <consortium name="RefSeq"/>
        </authorList>
    </citation>
    <scope>IDENTIFICATION</scope>
    <source>
        <tissue evidence="5">Gonads</tissue>
    </source>
</reference>
<dbReference type="GO" id="GO:0007264">
    <property type="term" value="P:small GTPase-mediated signal transduction"/>
    <property type="evidence" value="ECO:0007669"/>
    <property type="project" value="TreeGrafter"/>
</dbReference>
<feature type="domain" description="CRAL-TRIO" evidence="2">
    <location>
        <begin position="133"/>
        <end position="289"/>
    </location>
</feature>
<dbReference type="GO" id="GO:0005737">
    <property type="term" value="C:cytoplasm"/>
    <property type="evidence" value="ECO:0007669"/>
    <property type="project" value="TreeGrafter"/>
</dbReference>
<dbReference type="PROSITE" id="PS50191">
    <property type="entry name" value="CRAL_TRIO"/>
    <property type="match status" value="1"/>
</dbReference>
<dbReference type="InterPro" id="IPR000198">
    <property type="entry name" value="RhoGAP_dom"/>
</dbReference>
<dbReference type="CDD" id="cd00170">
    <property type="entry name" value="SEC14"/>
    <property type="match status" value="1"/>
</dbReference>
<dbReference type="GO" id="GO:2001136">
    <property type="term" value="P:negative regulation of endocytic recycling"/>
    <property type="evidence" value="ECO:0007669"/>
    <property type="project" value="TreeGrafter"/>
</dbReference>
<dbReference type="KEGG" id="lak:106162707"/>
<evidence type="ECO:0000256" key="1">
    <source>
        <dbReference type="SAM" id="MobiDB-lite"/>
    </source>
</evidence>
<dbReference type="InParanoid" id="A0A1S3IB98"/>
<dbReference type="PROSITE" id="PS50238">
    <property type="entry name" value="RHOGAP"/>
    <property type="match status" value="1"/>
</dbReference>
<dbReference type="InterPro" id="IPR036865">
    <property type="entry name" value="CRAL-TRIO_dom_sf"/>
</dbReference>
<dbReference type="PANTHER" id="PTHR45808">
    <property type="entry name" value="RHO GTPASE-ACTIVATING PROTEIN 68F"/>
    <property type="match status" value="1"/>
</dbReference>
<dbReference type="Gene3D" id="1.10.555.10">
    <property type="entry name" value="Rho GTPase activation protein"/>
    <property type="match status" value="1"/>
</dbReference>
<dbReference type="GO" id="GO:0005096">
    <property type="term" value="F:GTPase activator activity"/>
    <property type="evidence" value="ECO:0007669"/>
    <property type="project" value="TreeGrafter"/>
</dbReference>
<organism evidence="4 5">
    <name type="scientific">Lingula anatina</name>
    <name type="common">Brachiopod</name>
    <name type="synonym">Lingula unguis</name>
    <dbReference type="NCBI Taxonomy" id="7574"/>
    <lineage>
        <taxon>Eukaryota</taxon>
        <taxon>Metazoa</taxon>
        <taxon>Spiralia</taxon>
        <taxon>Lophotrochozoa</taxon>
        <taxon>Brachiopoda</taxon>
        <taxon>Linguliformea</taxon>
        <taxon>Lingulata</taxon>
        <taxon>Lingulida</taxon>
        <taxon>Linguloidea</taxon>
        <taxon>Lingulidae</taxon>
        <taxon>Lingula</taxon>
    </lineage>
</organism>
<keyword evidence="4" id="KW-1185">Reference proteome</keyword>
<dbReference type="InterPro" id="IPR001251">
    <property type="entry name" value="CRAL-TRIO_dom"/>
</dbReference>
<proteinExistence type="predicted"/>